<evidence type="ECO:0000313" key="3">
    <source>
        <dbReference type="Proteomes" id="UP001177023"/>
    </source>
</evidence>
<comment type="caution">
    <text evidence="2">The sequence shown here is derived from an EMBL/GenBank/DDBJ whole genome shotgun (WGS) entry which is preliminary data.</text>
</comment>
<gene>
    <name evidence="2" type="ORF">MSPICULIGERA_LOCUS4591</name>
</gene>
<feature type="transmembrane region" description="Helical" evidence="1">
    <location>
        <begin position="271"/>
        <end position="288"/>
    </location>
</feature>
<organism evidence="2 3">
    <name type="scientific">Mesorhabditis spiculigera</name>
    <dbReference type="NCBI Taxonomy" id="96644"/>
    <lineage>
        <taxon>Eukaryota</taxon>
        <taxon>Metazoa</taxon>
        <taxon>Ecdysozoa</taxon>
        <taxon>Nematoda</taxon>
        <taxon>Chromadorea</taxon>
        <taxon>Rhabditida</taxon>
        <taxon>Rhabditina</taxon>
        <taxon>Rhabditomorpha</taxon>
        <taxon>Rhabditoidea</taxon>
        <taxon>Rhabditidae</taxon>
        <taxon>Mesorhabditinae</taxon>
        <taxon>Mesorhabditis</taxon>
    </lineage>
</organism>
<evidence type="ECO:0000313" key="2">
    <source>
        <dbReference type="EMBL" id="CAJ0565971.1"/>
    </source>
</evidence>
<feature type="transmembrane region" description="Helical" evidence="1">
    <location>
        <begin position="200"/>
        <end position="225"/>
    </location>
</feature>
<keyword evidence="1" id="KW-1133">Transmembrane helix</keyword>
<accession>A0AA36CBN3</accession>
<evidence type="ECO:0000256" key="1">
    <source>
        <dbReference type="SAM" id="Phobius"/>
    </source>
</evidence>
<feature type="non-terminal residue" evidence="2">
    <location>
        <position position="296"/>
    </location>
</feature>
<feature type="transmembrane region" description="Helical" evidence="1">
    <location>
        <begin position="155"/>
        <end position="179"/>
    </location>
</feature>
<feature type="transmembrane region" description="Helical" evidence="1">
    <location>
        <begin position="231"/>
        <end position="250"/>
    </location>
</feature>
<proteinExistence type="predicted"/>
<dbReference type="Proteomes" id="UP001177023">
    <property type="component" value="Unassembled WGS sequence"/>
</dbReference>
<protein>
    <submittedName>
        <fullName evidence="2">Uncharacterized protein</fullName>
    </submittedName>
</protein>
<keyword evidence="1" id="KW-0812">Transmembrane</keyword>
<name>A0AA36CBN3_9BILA</name>
<dbReference type="EMBL" id="CATQJA010001141">
    <property type="protein sequence ID" value="CAJ0565971.1"/>
    <property type="molecule type" value="Genomic_DNA"/>
</dbReference>
<keyword evidence="3" id="KW-1185">Reference proteome</keyword>
<dbReference type="AlphaFoldDB" id="A0AA36CBN3"/>
<sequence>MAQLTSYELQGLPAKEALPYPEGQQVPGAYPQLQPEQIPAYPAAQQQAQYANQAVNAGDYLPYPVPTTASAHYANQVQNSGDATVQYAYPTTDSTHNPPLPMDMSYHQYRASQPYAPAELYADEAQYCSPGYLQEPRNTVPYVKPRPSRSGCAQLLMFLALAAYMLSGFADCFVGWIAAYDSPAAKAFRAYDSPKAGNYAILKLDYLAATMTAGLSIVLWIISFIGLGQRQVIAIFPYMACQFVRLWLLARPIALSIDKEEKPAIAAMEDYVIYSIGSTLTACAWMFSCDWKKPRH</sequence>
<keyword evidence="1" id="KW-0472">Membrane</keyword>
<reference evidence="2" key="1">
    <citation type="submission" date="2023-06" db="EMBL/GenBank/DDBJ databases">
        <authorList>
            <person name="Delattre M."/>
        </authorList>
    </citation>
    <scope>NUCLEOTIDE SEQUENCE</scope>
    <source>
        <strain evidence="2">AF72</strain>
    </source>
</reference>